<reference evidence="1 2" key="1">
    <citation type="journal article" date="1992" name="Lakartidningen">
        <title>[Penicillin V and not amoxicillin is the first choice preparation in acute otitis].</title>
        <authorList>
            <person name="Kamme C."/>
            <person name="Lundgren K."/>
            <person name="Prellner K."/>
        </authorList>
    </citation>
    <scope>NUCLEOTIDE SEQUENCE [LARGE SCALE GENOMIC DNA]</scope>
    <source>
        <strain evidence="1 2">PC2777IV</strain>
    </source>
</reference>
<organism evidence="1 2">
    <name type="scientific">Brachyspira aalborgi</name>
    <dbReference type="NCBI Taxonomy" id="29522"/>
    <lineage>
        <taxon>Bacteria</taxon>
        <taxon>Pseudomonadati</taxon>
        <taxon>Spirochaetota</taxon>
        <taxon>Spirochaetia</taxon>
        <taxon>Brachyspirales</taxon>
        <taxon>Brachyspiraceae</taxon>
        <taxon>Brachyspira</taxon>
    </lineage>
</organism>
<evidence type="ECO:0000313" key="1">
    <source>
        <dbReference type="EMBL" id="TXJ56512.1"/>
    </source>
</evidence>
<dbReference type="EMBL" id="SAYJ01000016">
    <property type="protein sequence ID" value="TXJ56512.1"/>
    <property type="molecule type" value="Genomic_DNA"/>
</dbReference>
<dbReference type="Pfam" id="PF05540">
    <property type="entry name" value="Serpulina_VSP"/>
    <property type="match status" value="1"/>
</dbReference>
<name>A0A5C8G389_9SPIR</name>
<dbReference type="AlphaFoldDB" id="A0A5C8G389"/>
<comment type="caution">
    <text evidence="1">The sequence shown here is derived from an EMBL/GenBank/DDBJ whole genome shotgun (WGS) entry which is preliminary data.</text>
</comment>
<dbReference type="InterPro" id="IPR008838">
    <property type="entry name" value="Variable_surface_protein_TREHY"/>
</dbReference>
<evidence type="ECO:0000313" key="2">
    <source>
        <dbReference type="Proteomes" id="UP000325013"/>
    </source>
</evidence>
<gene>
    <name evidence="1" type="ORF">EPJ67_06310</name>
</gene>
<dbReference type="Proteomes" id="UP000325013">
    <property type="component" value="Unassembled WGS sequence"/>
</dbReference>
<proteinExistence type="predicted"/>
<accession>A0A5C8G389</accession>
<sequence>PSLGLKITGSASKNVKEAYDLGYGVYGEIYITPVKNVEWYFEAELGNIAVSDGETLDLGKGLGFNAATGITWYLPAL</sequence>
<feature type="non-terminal residue" evidence="1">
    <location>
        <position position="1"/>
    </location>
</feature>
<protein>
    <submittedName>
        <fullName evidence="1">Cell surface protein</fullName>
    </submittedName>
</protein>